<accession>A0A9W9V7C7</accession>
<evidence type="ECO:0000313" key="2">
    <source>
        <dbReference type="Proteomes" id="UP001147782"/>
    </source>
</evidence>
<dbReference type="Proteomes" id="UP001147782">
    <property type="component" value="Unassembled WGS sequence"/>
</dbReference>
<sequence length="63" mass="7323">MASKYRTELGFQSRNTPNMYEELQRDYEARKHRPGQPRDVNLTNENFLLEAPGRIPGPTGFVQ</sequence>
<reference evidence="1" key="2">
    <citation type="journal article" date="2023" name="IMA Fungus">
        <title>Comparative genomic study of the Penicillium genus elucidates a diverse pangenome and 15 lateral gene transfer events.</title>
        <authorList>
            <person name="Petersen C."/>
            <person name="Sorensen T."/>
            <person name="Nielsen M.R."/>
            <person name="Sondergaard T.E."/>
            <person name="Sorensen J.L."/>
            <person name="Fitzpatrick D.A."/>
            <person name="Frisvad J.C."/>
            <person name="Nielsen K.L."/>
        </authorList>
    </citation>
    <scope>NUCLEOTIDE SEQUENCE</scope>
    <source>
        <strain evidence="1">IBT 29864</strain>
    </source>
</reference>
<keyword evidence="2" id="KW-1185">Reference proteome</keyword>
<dbReference type="AlphaFoldDB" id="A0A9W9V7C7"/>
<proteinExistence type="predicted"/>
<name>A0A9W9V7C7_9EURO</name>
<dbReference type="GeneID" id="81440988"/>
<comment type="caution">
    <text evidence="1">The sequence shown here is derived from an EMBL/GenBank/DDBJ whole genome shotgun (WGS) entry which is preliminary data.</text>
</comment>
<gene>
    <name evidence="1" type="ORF">N7496_008890</name>
</gene>
<dbReference type="RefSeq" id="XP_056553872.1">
    <property type="nucleotide sequence ID" value="XM_056701809.1"/>
</dbReference>
<protein>
    <submittedName>
        <fullName evidence="1">Uncharacterized protein</fullName>
    </submittedName>
</protein>
<evidence type="ECO:0000313" key="1">
    <source>
        <dbReference type="EMBL" id="KAJ5369130.1"/>
    </source>
</evidence>
<dbReference type="EMBL" id="JAPZBS010000007">
    <property type="protein sequence ID" value="KAJ5369130.1"/>
    <property type="molecule type" value="Genomic_DNA"/>
</dbReference>
<reference evidence="1" key="1">
    <citation type="submission" date="2022-11" db="EMBL/GenBank/DDBJ databases">
        <authorList>
            <person name="Petersen C."/>
        </authorList>
    </citation>
    <scope>NUCLEOTIDE SEQUENCE</scope>
    <source>
        <strain evidence="1">IBT 29864</strain>
    </source>
</reference>
<organism evidence="1 2">
    <name type="scientific">Penicillium cataractarum</name>
    <dbReference type="NCBI Taxonomy" id="2100454"/>
    <lineage>
        <taxon>Eukaryota</taxon>
        <taxon>Fungi</taxon>
        <taxon>Dikarya</taxon>
        <taxon>Ascomycota</taxon>
        <taxon>Pezizomycotina</taxon>
        <taxon>Eurotiomycetes</taxon>
        <taxon>Eurotiomycetidae</taxon>
        <taxon>Eurotiales</taxon>
        <taxon>Aspergillaceae</taxon>
        <taxon>Penicillium</taxon>
    </lineage>
</organism>